<dbReference type="AlphaFoldDB" id="A0A239P1C3"/>
<accession>A0A239P1C3</accession>
<organism evidence="1 2">
    <name type="scientific">Asanoa hainanensis</name>
    <dbReference type="NCBI Taxonomy" id="560556"/>
    <lineage>
        <taxon>Bacteria</taxon>
        <taxon>Bacillati</taxon>
        <taxon>Actinomycetota</taxon>
        <taxon>Actinomycetes</taxon>
        <taxon>Micromonosporales</taxon>
        <taxon>Micromonosporaceae</taxon>
        <taxon>Asanoa</taxon>
    </lineage>
</organism>
<reference evidence="1 2" key="1">
    <citation type="submission" date="2017-06" db="EMBL/GenBank/DDBJ databases">
        <authorList>
            <person name="Kim H.J."/>
            <person name="Triplett B.A."/>
        </authorList>
    </citation>
    <scope>NUCLEOTIDE SEQUENCE [LARGE SCALE GENOMIC DNA]</scope>
    <source>
        <strain evidence="1 2">CGMCC 4.5593</strain>
    </source>
</reference>
<dbReference type="SUPFAM" id="SSF55469">
    <property type="entry name" value="FMN-dependent nitroreductase-like"/>
    <property type="match status" value="2"/>
</dbReference>
<dbReference type="Gene3D" id="3.40.109.10">
    <property type="entry name" value="NADH Oxidase"/>
    <property type="match status" value="2"/>
</dbReference>
<dbReference type="GO" id="GO:0016491">
    <property type="term" value="F:oxidoreductase activity"/>
    <property type="evidence" value="ECO:0007669"/>
    <property type="project" value="InterPro"/>
</dbReference>
<proteinExistence type="predicted"/>
<protein>
    <submittedName>
        <fullName evidence="1">Nitroreductase family protein</fullName>
    </submittedName>
</protein>
<dbReference type="Proteomes" id="UP000198362">
    <property type="component" value="Unassembled WGS sequence"/>
</dbReference>
<gene>
    <name evidence="1" type="ORF">SAMN05421812_112230</name>
</gene>
<evidence type="ECO:0000313" key="1">
    <source>
        <dbReference type="EMBL" id="SNT60875.1"/>
    </source>
</evidence>
<dbReference type="RefSeq" id="WP_425426847.1">
    <property type="nucleotide sequence ID" value="NZ_FZPH01000012.1"/>
</dbReference>
<dbReference type="NCBIfam" id="NF047509">
    <property type="entry name" value="Rv3131_FMN_oxido"/>
    <property type="match status" value="1"/>
</dbReference>
<evidence type="ECO:0000313" key="2">
    <source>
        <dbReference type="Proteomes" id="UP000198362"/>
    </source>
</evidence>
<dbReference type="InterPro" id="IPR000415">
    <property type="entry name" value="Nitroreductase-like"/>
</dbReference>
<dbReference type="EMBL" id="FZPH01000012">
    <property type="protein sequence ID" value="SNT60875.1"/>
    <property type="molecule type" value="Genomic_DNA"/>
</dbReference>
<sequence length="328" mass="35404">MEPTNMTPTTTGYTADDLSTAVELAIRAPSMHNSQPWRFRVSGRTIEVRLDSSRLPDIPAREWAGRVSCGAAVFNLRMALAAVGKPAAVVVQPPSKDRDVVAQLIADVPRPASGAERALCAAIVRRHSNRMPFSAEVVPADLRSRLREAARAEGCWLDLIIGTSAVNALAEVVNAANRVLRRDEAYAGELARWRREELSPDGVSGRAAGYVPEPQDLLPMRAFGARTRPPGRDYEPEPLVAVLGSLHDRDDDQVTAGQALERVLLTATDAGLAVSMLSQPIEVPAARERLRSALGRHGFPQMVLRVGYGHPGYPSLRRPAASVIDPPG</sequence>
<dbReference type="PANTHER" id="PTHR23026:SF123">
    <property type="entry name" value="NAD(P)H NITROREDUCTASE RV3131-RELATED"/>
    <property type="match status" value="1"/>
</dbReference>
<dbReference type="InterPro" id="IPR050627">
    <property type="entry name" value="Nitroreductase/BluB"/>
</dbReference>
<name>A0A239P1C3_9ACTN</name>
<keyword evidence="2" id="KW-1185">Reference proteome</keyword>
<dbReference type="PANTHER" id="PTHR23026">
    <property type="entry name" value="NADPH NITROREDUCTASE"/>
    <property type="match status" value="1"/>
</dbReference>